<dbReference type="AlphaFoldDB" id="A0AAD6VLV4"/>
<keyword evidence="5" id="KW-0464">Manganese</keyword>
<feature type="binding site" evidence="5">
    <location>
        <position position="267"/>
    </location>
    <ligand>
        <name>Mg(2+)</name>
        <dbReference type="ChEBI" id="CHEBI:18420"/>
        <label>1</label>
    </ligand>
</feature>
<keyword evidence="1 5" id="KW-0479">Metal-binding</keyword>
<dbReference type="PANTHER" id="PTHR22748:SF6">
    <property type="entry name" value="DNA-(APURINIC OR APYRIMIDINIC SITE) ENDONUCLEASE"/>
    <property type="match status" value="1"/>
</dbReference>
<keyword evidence="2" id="KW-0378">Hydrolase</keyword>
<evidence type="ECO:0000256" key="1">
    <source>
        <dbReference type="ARBA" id="ARBA00022723"/>
    </source>
</evidence>
<accession>A0AAD6VLV4</accession>
<proteinExistence type="predicted"/>
<evidence type="ECO:0000256" key="4">
    <source>
        <dbReference type="PIRSR" id="PIRSR604808-1"/>
    </source>
</evidence>
<feature type="region of interest" description="Disordered" evidence="7">
    <location>
        <begin position="1"/>
        <end position="105"/>
    </location>
</feature>
<comment type="cofactor">
    <cofactor evidence="5">
        <name>Mg(2+)</name>
        <dbReference type="ChEBI" id="CHEBI:18420"/>
    </cofactor>
    <cofactor evidence="5">
        <name>Mn(2+)</name>
        <dbReference type="ChEBI" id="CHEBI:29035"/>
    </cofactor>
    <text evidence="5">Probably binds two magnesium or manganese ions per subunit.</text>
</comment>
<feature type="binding site" evidence="5">
    <location>
        <position position="354"/>
    </location>
    <ligand>
        <name>Mg(2+)</name>
        <dbReference type="ChEBI" id="CHEBI:18420"/>
        <label>1</label>
    </ligand>
</feature>
<evidence type="ECO:0000313" key="9">
    <source>
        <dbReference type="Proteomes" id="UP001219525"/>
    </source>
</evidence>
<evidence type="ECO:0000313" key="8">
    <source>
        <dbReference type="EMBL" id="KAJ7216980.1"/>
    </source>
</evidence>
<dbReference type="PANTHER" id="PTHR22748">
    <property type="entry name" value="AP ENDONUCLEASE"/>
    <property type="match status" value="1"/>
</dbReference>
<dbReference type="SUPFAM" id="SSF56219">
    <property type="entry name" value="DNase I-like"/>
    <property type="match status" value="1"/>
</dbReference>
<evidence type="ECO:0000256" key="7">
    <source>
        <dbReference type="SAM" id="MobiDB-lite"/>
    </source>
</evidence>
<feature type="non-terminal residue" evidence="8">
    <location>
        <position position="449"/>
    </location>
</feature>
<evidence type="ECO:0000256" key="2">
    <source>
        <dbReference type="ARBA" id="ARBA00022801"/>
    </source>
</evidence>
<feature type="site" description="Important for catalytic activity" evidence="6">
    <location>
        <position position="328"/>
    </location>
</feature>
<dbReference type="Proteomes" id="UP001219525">
    <property type="component" value="Unassembled WGS sequence"/>
</dbReference>
<dbReference type="GO" id="GO:0046872">
    <property type="term" value="F:metal ion binding"/>
    <property type="evidence" value="ECO:0007669"/>
    <property type="project" value="UniProtKB-KW"/>
</dbReference>
<reference evidence="8" key="1">
    <citation type="submission" date="2023-03" db="EMBL/GenBank/DDBJ databases">
        <title>Massive genome expansion in bonnet fungi (Mycena s.s.) driven by repeated elements and novel gene families across ecological guilds.</title>
        <authorList>
            <consortium name="Lawrence Berkeley National Laboratory"/>
            <person name="Harder C.B."/>
            <person name="Miyauchi S."/>
            <person name="Viragh M."/>
            <person name="Kuo A."/>
            <person name="Thoen E."/>
            <person name="Andreopoulos B."/>
            <person name="Lu D."/>
            <person name="Skrede I."/>
            <person name="Drula E."/>
            <person name="Henrissat B."/>
            <person name="Morin E."/>
            <person name="Kohler A."/>
            <person name="Barry K."/>
            <person name="LaButti K."/>
            <person name="Morin E."/>
            <person name="Salamov A."/>
            <person name="Lipzen A."/>
            <person name="Mereny Z."/>
            <person name="Hegedus B."/>
            <person name="Baldrian P."/>
            <person name="Stursova M."/>
            <person name="Weitz H."/>
            <person name="Taylor A."/>
            <person name="Grigoriev I.V."/>
            <person name="Nagy L.G."/>
            <person name="Martin F."/>
            <person name="Kauserud H."/>
        </authorList>
    </citation>
    <scope>NUCLEOTIDE SEQUENCE</scope>
    <source>
        <strain evidence="8">9144</strain>
    </source>
</reference>
<feature type="compositionally biased region" description="Polar residues" evidence="7">
    <location>
        <begin position="1"/>
        <end position="10"/>
    </location>
</feature>
<dbReference type="GO" id="GO:0005634">
    <property type="term" value="C:nucleus"/>
    <property type="evidence" value="ECO:0007669"/>
    <property type="project" value="TreeGrafter"/>
</dbReference>
<feature type="active site" description="Proton donor/acceptor" evidence="4">
    <location>
        <position position="265"/>
    </location>
</feature>
<protein>
    <submittedName>
        <fullName evidence="8">Endonuclease/exonuclease/phosphatase</fullName>
    </submittedName>
</protein>
<feature type="compositionally biased region" description="Basic and acidic residues" evidence="7">
    <location>
        <begin position="26"/>
        <end position="37"/>
    </location>
</feature>
<dbReference type="EMBL" id="JARJCW010000014">
    <property type="protein sequence ID" value="KAJ7216980.1"/>
    <property type="molecule type" value="Genomic_DNA"/>
</dbReference>
<dbReference type="GO" id="GO:0006284">
    <property type="term" value="P:base-excision repair"/>
    <property type="evidence" value="ECO:0007669"/>
    <property type="project" value="TreeGrafter"/>
</dbReference>
<keyword evidence="8" id="KW-0540">Nuclease</keyword>
<dbReference type="InterPro" id="IPR036691">
    <property type="entry name" value="Endo/exonu/phosph_ase_sf"/>
</dbReference>
<feature type="active site" evidence="4">
    <location>
        <position position="231"/>
    </location>
</feature>
<name>A0AAD6VLV4_9AGAR</name>
<keyword evidence="9" id="KW-1185">Reference proteome</keyword>
<dbReference type="GO" id="GO:0003906">
    <property type="term" value="F:DNA-(apurinic or apyrimidinic site) endonuclease activity"/>
    <property type="evidence" value="ECO:0007669"/>
    <property type="project" value="TreeGrafter"/>
</dbReference>
<dbReference type="InterPro" id="IPR004808">
    <property type="entry name" value="AP_endonuc_1"/>
</dbReference>
<feature type="binding site" evidence="5">
    <location>
        <position position="353"/>
    </location>
    <ligand>
        <name>Mg(2+)</name>
        <dbReference type="ChEBI" id="CHEBI:18420"/>
        <label>1</label>
    </ligand>
</feature>
<evidence type="ECO:0000256" key="3">
    <source>
        <dbReference type="ARBA" id="ARBA00022842"/>
    </source>
</evidence>
<feature type="binding site" evidence="5">
    <location>
        <position position="265"/>
    </location>
    <ligand>
        <name>Mg(2+)</name>
        <dbReference type="ChEBI" id="CHEBI:18420"/>
        <label>1</label>
    </ligand>
</feature>
<gene>
    <name evidence="8" type="ORF">GGX14DRAFT_358476</name>
</gene>
<feature type="site" description="Interaction with DNA substrate" evidence="6">
    <location>
        <position position="354"/>
    </location>
</feature>
<dbReference type="GO" id="GO:0008081">
    <property type="term" value="F:phosphoric diester hydrolase activity"/>
    <property type="evidence" value="ECO:0007669"/>
    <property type="project" value="TreeGrafter"/>
</dbReference>
<dbReference type="GO" id="GO:0008311">
    <property type="term" value="F:double-stranded DNA 3'-5' DNA exonuclease activity"/>
    <property type="evidence" value="ECO:0007669"/>
    <property type="project" value="TreeGrafter"/>
</dbReference>
<evidence type="ECO:0000256" key="6">
    <source>
        <dbReference type="PIRSR" id="PIRSR604808-3"/>
    </source>
</evidence>
<comment type="caution">
    <text evidence="8">The sequence shown here is derived from an EMBL/GenBank/DDBJ whole genome shotgun (WGS) entry which is preliminary data.</text>
</comment>
<organism evidence="8 9">
    <name type="scientific">Mycena pura</name>
    <dbReference type="NCBI Taxonomy" id="153505"/>
    <lineage>
        <taxon>Eukaryota</taxon>
        <taxon>Fungi</taxon>
        <taxon>Dikarya</taxon>
        <taxon>Basidiomycota</taxon>
        <taxon>Agaricomycotina</taxon>
        <taxon>Agaricomycetes</taxon>
        <taxon>Agaricomycetidae</taxon>
        <taxon>Agaricales</taxon>
        <taxon>Marasmiineae</taxon>
        <taxon>Mycenaceae</taxon>
        <taxon>Mycena</taxon>
    </lineage>
</organism>
<dbReference type="Gene3D" id="3.60.10.10">
    <property type="entry name" value="Endonuclease/exonuclease/phosphatase"/>
    <property type="match status" value="1"/>
</dbReference>
<keyword evidence="8" id="KW-0255">Endonuclease</keyword>
<feature type="site" description="Transition state stabilizer" evidence="6">
    <location>
        <position position="267"/>
    </location>
</feature>
<feature type="active site" description="Proton acceptor" evidence="4">
    <location>
        <position position="354"/>
    </location>
</feature>
<feature type="compositionally biased region" description="Low complexity" evidence="7">
    <location>
        <begin position="56"/>
        <end position="65"/>
    </location>
</feature>
<keyword evidence="3 5" id="KW-0460">Magnesium</keyword>
<sequence>MRTGLRNSTLPLHEETLYSVGVTSPRNERREAQHEQNEAQPTRAVDDDNPFLAPVGNQPLQTNQGNLGGGINQGNREEQNRIQHPHTRVYPGPPQPLRHPTPGKKNTKAAVKIAALNIKGRGNPDVRHGENKWYHVWQVMREQKIGVLIVGEAHLDDEHKVDVDNLFGRAIRVEFTPDETAPSARAGLAFVLNKSLVETAGVKATEIVPGRAMILNMKNVDGSPLSILGVYAPNRPSENATFWNEIKNYYMNHPRQRKPDVFGGDLNVVEDPLDRLPAHPDSKTATNAFDVMKSYLELVDGFRETYPAARAYTFIQLQNLGGSQSRIDRLYVKRDLFEETFEWDIQAVGINTDHRMVAMKISTADSPTIGHGRWVWPAHIIRDKVLAEFIDSEGLKLMTATAKTAELEKIGQWNPSNNVQTLWMDYKLRIGNKARERAKIVVPKIVEEI</sequence>
<evidence type="ECO:0000256" key="5">
    <source>
        <dbReference type="PIRSR" id="PIRSR604808-2"/>
    </source>
</evidence>